<dbReference type="EMBL" id="CP060490">
    <property type="protein sequence ID" value="QNL44416.1"/>
    <property type="molecule type" value="Genomic_DNA"/>
</dbReference>
<evidence type="ECO:0000313" key="3">
    <source>
        <dbReference type="EMBL" id="QNL44416.1"/>
    </source>
</evidence>
<gene>
    <name evidence="3" type="ORF">H8790_13420</name>
</gene>
<evidence type="ECO:0000256" key="1">
    <source>
        <dbReference type="SAM" id="Phobius"/>
    </source>
</evidence>
<name>A0A7G9B4D5_9FIRM</name>
<feature type="transmembrane region" description="Helical" evidence="1">
    <location>
        <begin position="26"/>
        <end position="46"/>
    </location>
</feature>
<keyword evidence="1" id="KW-0472">Membrane</keyword>
<evidence type="ECO:0000313" key="4">
    <source>
        <dbReference type="Proteomes" id="UP000515960"/>
    </source>
</evidence>
<dbReference type="InterPro" id="IPR025588">
    <property type="entry name" value="YcxB-like_C"/>
</dbReference>
<dbReference type="RefSeq" id="WP_187333017.1">
    <property type="nucleotide sequence ID" value="NZ_CP060490.1"/>
</dbReference>
<dbReference type="KEGG" id="ohi:H8790_13420"/>
<sequence>MKTYTASIQNTEDSIRRLMKQHYLAFNKKVLALQIVLCVGGLTIGMMSTYHIVVRMAFLFLGCWVLPFVAHPGREGARQLIKQLDGKLPSLSYTFYETRMLSVYEGKETVTLYSDVLLLNEDPLYFFLFLKDKSCFVVDKSTIRPKEEKAFREALSSACGLEWKKARGLFSMTLPDLMGRKK</sequence>
<keyword evidence="4" id="KW-1185">Reference proteome</keyword>
<protein>
    <submittedName>
        <fullName evidence="3">YcxB family protein</fullName>
    </submittedName>
</protein>
<feature type="domain" description="YcxB-like C-terminal" evidence="2">
    <location>
        <begin position="95"/>
        <end position="155"/>
    </location>
</feature>
<dbReference type="AlphaFoldDB" id="A0A7G9B4D5"/>
<organism evidence="3 4">
    <name type="scientific">Oscillibacter hominis</name>
    <dbReference type="NCBI Taxonomy" id="2763056"/>
    <lineage>
        <taxon>Bacteria</taxon>
        <taxon>Bacillati</taxon>
        <taxon>Bacillota</taxon>
        <taxon>Clostridia</taxon>
        <taxon>Eubacteriales</taxon>
        <taxon>Oscillospiraceae</taxon>
        <taxon>Oscillibacter</taxon>
    </lineage>
</organism>
<keyword evidence="1" id="KW-0812">Transmembrane</keyword>
<dbReference type="Pfam" id="PF14317">
    <property type="entry name" value="YcxB"/>
    <property type="match status" value="1"/>
</dbReference>
<evidence type="ECO:0000259" key="2">
    <source>
        <dbReference type="Pfam" id="PF14317"/>
    </source>
</evidence>
<reference evidence="3 4" key="1">
    <citation type="submission" date="2020-08" db="EMBL/GenBank/DDBJ databases">
        <authorList>
            <person name="Liu C."/>
            <person name="Sun Q."/>
        </authorList>
    </citation>
    <scope>NUCLEOTIDE SEQUENCE [LARGE SCALE GENOMIC DNA]</scope>
    <source>
        <strain evidence="3 4">NSJ-62</strain>
    </source>
</reference>
<proteinExistence type="predicted"/>
<accession>A0A7G9B4D5</accession>
<keyword evidence="1" id="KW-1133">Transmembrane helix</keyword>
<dbReference type="Proteomes" id="UP000515960">
    <property type="component" value="Chromosome"/>
</dbReference>